<dbReference type="InterPro" id="IPR006212">
    <property type="entry name" value="Furin_repeat"/>
</dbReference>
<keyword evidence="1 5" id="KW-0732">Signal</keyword>
<dbReference type="OrthoDB" id="304080at2759"/>
<reference evidence="7" key="1">
    <citation type="submission" date="2021-01" db="EMBL/GenBank/DDBJ databases">
        <authorList>
            <consortium name="Genoscope - CEA"/>
            <person name="William W."/>
        </authorList>
    </citation>
    <scope>NUCLEOTIDE SEQUENCE</scope>
</reference>
<feature type="transmembrane region" description="Helical" evidence="4">
    <location>
        <begin position="2028"/>
        <end position="2048"/>
    </location>
</feature>
<evidence type="ECO:0000256" key="1">
    <source>
        <dbReference type="ARBA" id="ARBA00022729"/>
    </source>
</evidence>
<feature type="transmembrane region" description="Helical" evidence="4">
    <location>
        <begin position="2126"/>
        <end position="2147"/>
    </location>
</feature>
<dbReference type="InterPro" id="IPR000742">
    <property type="entry name" value="EGF"/>
</dbReference>
<keyword evidence="3" id="KW-1015">Disulfide bond</keyword>
<evidence type="ECO:0000259" key="6">
    <source>
        <dbReference type="SMART" id="SM00181"/>
    </source>
</evidence>
<evidence type="ECO:0000313" key="8">
    <source>
        <dbReference type="Proteomes" id="UP000683925"/>
    </source>
</evidence>
<sequence>MVFNYVITVAISIFVAQSQFYSLESNYVGQPLYLDYYQGNVESGNIYYFNINNYGINSLTDHFIIGTWVRSYGNTERQLIMQINQKSVNVVLNYRELEIFTDYSYIGLFDSIYIYDSYSWIYIYYKQNLVEGYKQICSINIYYGLYPECMELPEGNYQYFGFYQSTSDLTYQFYDDYIGEYYNIYSFTGQANSITVKKMLALNSDIQMIDQITILSRVESEVVLDLRVYERYQTKILKDWSDYQHVVQMGISLDYDMFDPEIIPGSQMLQFSNQQFILIENFKIEKTLTIEFQLLNNPIDENSAIFTFTTQRYQFDIMAIRANFLDQEIVIYYIQYEISFSCYMDFGDKFMLAIVELLDITIVLFIQNEELICFYNTSQQFWLEEVDTLYIGISNGFYSPYQYIHNNVCSYSINQCFFCLNGQYLLEGQCYSSCPPYYEANEQRKECIPKCHPTCLDCDSTKPTICLICAGIRVNAPDCKCPPGYFDDGISPECIRYLPDQTVEEGIFQFECGYYQMDTKYYIGFSKKYQSPPLVAISLLGHIDDYSTLEFQTFVDSVYNNYFLLRVICKSDYANYKIQWVAGKSQRFQSVLQSDVSGNFQSVLISHQYQNTVSGGILGWCLSSLLTTSIDLDLEYLNMNIFLFIPNQYLNMVKYQFFEFIGYIYYSFNEMLSQTTQGKGFSIGGTTINYNIEVYPLTIPTLLSIKRISTSNSYSPQYYIYQKKRAGSVEFKFRTTGMNTINYFTADLIEFTVECLDSFKPCDYFEELQKCNPILTGCSCSSKQYLDLGKNVCVDCDPNCLTCDMNFANCKSCPEEYKTQLIQNPITLYSYCGCATNQFQNANGICEDCDSNCLTCDITPNQCTSCGPNQEVNISQQCECVFGSILTELGCELCQSPCNECETTVTNCISCLYSGQVTPSCSCPVGQKVVDGICTQYCPFLCLDCSTQTSCNQCVSLSSYDPITNACECQNGYYSNGLECLLCQSPCVNCTSLTTCTSCIDQTYYVDITCVQCVSPCLQCTASNNCFSCINDSYYLSNNLCVSCAPPCLTCLDLNFCKTCVNDSYYYDDAAQLCIVCLSPCLTCETDTYCKTCVSTLFYLSSSNSCLNCVSPCQSCSSETQCIDCISGYYIDDNMTCIHCVSPCTLCSSVDFCSACLDGYFLDANNTCQACVNPCVTCLNSSTYCLSCADPTMTLNLGICSCASNQYYDQTNSLCTNCHPTCTTCINQRDCCFAAEFKLLNISTNLCDCQNGYFMSSATCIQCTSPCINCTSLSDCTSCVDGYYLSSTSCLSCSSPCLSCVNASNQCQSCVGINMILTNNVCSCPTQYYMNASLTDCLQCHPTCLTCTDSSNCCFSAEYKFLDPINNVCKCIDGYYFDSNGVCQQCNKNCLTCETSATNCLSCDSKFQLDVSVCKCQDSRQFINDLNSCENCSNNCLTCSNDANNCLSCDETKKYQLINNVCQCKTNEYLNDKGVCTQCHSTCASCVNGTDIGCLVCIPQRKMNPENKLCECAVGYFQNDNSECIKCNSKCGKCVNDHECQTCSENRSLHSDGVSCICNNGYFENEKQVCQKCSPPCSNCTSASDCLSCIDVNREVVQSRCVCQKGFFENEQNQCESCSSIRGKVNDICNYINCGDGELTKGEQCDDGNKNSRDGCTDCKVDSLFTCVNKMLSRSICFQCVANCQTCSLKGYKSSCDQCYNGYYLKDNECLKCSDMCYTCKDNKTCLTCNIIDAKPDEKGMCPKCTNVKGYYIVNRKCITKCGDSIIVEGELCDDGNTLDGDGCNSKCQVEKYYTCKESTCTKIPQAKVDAAYTNSTTSDSMALNFPIDQGDPCTKINITIDQFLPTDFQSFIKYEQIDDNNSKCNIDFSFNKTIDLGNLIHIFIPVKVRTSRRVLEEETREIIITPRKKIIYSQNQVKQAESASDAQSTLGELMYFIAPSVILLGGFNFFWTIMDILSWINNLYYINIYFPENVRMFFQKSAWGDFQLFPAFFVLNEPTDPYYIESPKKFMEKGVDPIFLNNTWTCFAIIAITIAVQLFSCVVLFILECIWPPITQKTSSFSNKIFQLHETKASPNKFNSNLFSKQKNQQAPVELIHQIIINPRRRFPYLIDKIYQPLHKFKVNFLSNFLKSLNLAFLDLVLAIILQITTVPSSLMDYQIVFANQIFSYVSISVCVFILIVSYYVTTKHHMLLDHEIFQNQYGTLYESINTKSSTAMMYSFINLNRKALFVIVVVYFYYQPLLQTVFCCFISFLNIALIIYENPFTSNAELIQNGVPDFCIFVLMLLSTGFALDDIIGLLSADQRFQIGWLMIGTIGLSIFVQLVFLLREFVTDLQEKFLIVFKKIQDCLKSKNKL</sequence>
<evidence type="ECO:0000256" key="3">
    <source>
        <dbReference type="ARBA" id="ARBA00023157"/>
    </source>
</evidence>
<evidence type="ECO:0000256" key="4">
    <source>
        <dbReference type="SAM" id="Phobius"/>
    </source>
</evidence>
<feature type="domain" description="EGF-like" evidence="6">
    <location>
        <begin position="1043"/>
        <end position="1075"/>
    </location>
</feature>
<feature type="domain" description="EGF-like" evidence="6">
    <location>
        <begin position="1292"/>
        <end position="1323"/>
    </location>
</feature>
<keyword evidence="2" id="KW-0677">Repeat</keyword>
<feature type="chain" id="PRO_5035835455" description="EGF-like domain-containing protein" evidence="5">
    <location>
        <begin position="19"/>
        <end position="2357"/>
    </location>
</feature>
<proteinExistence type="predicted"/>
<keyword evidence="4" id="KW-0812">Transmembrane</keyword>
<feature type="domain" description="EGF-like" evidence="6">
    <location>
        <begin position="900"/>
        <end position="935"/>
    </location>
</feature>
<feature type="transmembrane region" description="Helical" evidence="4">
    <location>
        <begin position="2229"/>
        <end position="2262"/>
    </location>
</feature>
<dbReference type="EMBL" id="CAJJDP010000032">
    <property type="protein sequence ID" value="CAD8156328.1"/>
    <property type="molecule type" value="Genomic_DNA"/>
</dbReference>
<feature type="transmembrane region" description="Helical" evidence="4">
    <location>
        <begin position="2309"/>
        <end position="2329"/>
    </location>
</feature>
<dbReference type="PANTHER" id="PTHR15332">
    <property type="entry name" value="PROPROTEIN CONVERTASE SUBTILISIN_KEXIN TYPE 5-LIKE"/>
    <property type="match status" value="1"/>
</dbReference>
<dbReference type="PANTHER" id="PTHR15332:SF175">
    <property type="entry name" value="PROPROTEIN CONVERTASE SUBTILISIN_KEXIN TYPE 5-LIKE"/>
    <property type="match status" value="1"/>
</dbReference>
<feature type="domain" description="EGF-like" evidence="6">
    <location>
        <begin position="1533"/>
        <end position="1571"/>
    </location>
</feature>
<feature type="domain" description="EGF-like" evidence="6">
    <location>
        <begin position="1170"/>
        <end position="1201"/>
    </location>
</feature>
<feature type="transmembrane region" description="Helical" evidence="4">
    <location>
        <begin position="2167"/>
        <end position="2186"/>
    </location>
</feature>
<feature type="domain" description="EGF-like" evidence="6">
    <location>
        <begin position="944"/>
        <end position="981"/>
    </location>
</feature>
<evidence type="ECO:0000256" key="2">
    <source>
        <dbReference type="ARBA" id="ARBA00022737"/>
    </source>
</evidence>
<dbReference type="OMA" id="CKTNEYL"/>
<keyword evidence="8" id="KW-1185">Reference proteome</keyword>
<dbReference type="Proteomes" id="UP000683925">
    <property type="component" value="Unassembled WGS sequence"/>
</dbReference>
<feature type="domain" description="EGF-like" evidence="6">
    <location>
        <begin position="1262"/>
        <end position="1291"/>
    </location>
</feature>
<feature type="domain" description="EGF-like" evidence="6">
    <location>
        <begin position="457"/>
        <end position="495"/>
    </location>
</feature>
<dbReference type="SMART" id="SM00181">
    <property type="entry name" value="EGF"/>
    <property type="match status" value="16"/>
</dbReference>
<feature type="domain" description="EGF-like" evidence="6">
    <location>
        <begin position="1139"/>
        <end position="1169"/>
    </location>
</feature>
<evidence type="ECO:0000256" key="5">
    <source>
        <dbReference type="SAM" id="SignalP"/>
    </source>
</evidence>
<keyword evidence="4" id="KW-1133">Transmembrane helix</keyword>
<dbReference type="NCBIfam" id="TIGR02232">
    <property type="entry name" value="myxo_disulf_rpt"/>
    <property type="match status" value="2"/>
</dbReference>
<feature type="domain" description="EGF-like" evidence="6">
    <location>
        <begin position="1076"/>
        <end position="1107"/>
    </location>
</feature>
<feature type="domain" description="EGF-like" evidence="6">
    <location>
        <begin position="1485"/>
        <end position="1525"/>
    </location>
</feature>
<comment type="caution">
    <text evidence="7">The sequence shown here is derived from an EMBL/GenBank/DDBJ whole genome shotgun (WGS) entry which is preliminary data.</text>
</comment>
<protein>
    <recommendedName>
        <fullName evidence="6">EGF-like domain-containing protein</fullName>
    </recommendedName>
</protein>
<organism evidence="7 8">
    <name type="scientific">Paramecium octaurelia</name>
    <dbReference type="NCBI Taxonomy" id="43137"/>
    <lineage>
        <taxon>Eukaryota</taxon>
        <taxon>Sar</taxon>
        <taxon>Alveolata</taxon>
        <taxon>Ciliophora</taxon>
        <taxon>Intramacronucleata</taxon>
        <taxon>Oligohymenophorea</taxon>
        <taxon>Peniculida</taxon>
        <taxon>Parameciidae</taxon>
        <taxon>Paramecium</taxon>
    </lineage>
</organism>
<feature type="domain" description="EGF-like" evidence="6">
    <location>
        <begin position="1217"/>
        <end position="1261"/>
    </location>
</feature>
<gene>
    <name evidence="7" type="ORF">POCTA_138.1.T0320048</name>
</gene>
<evidence type="ECO:0000313" key="7">
    <source>
        <dbReference type="EMBL" id="CAD8156328.1"/>
    </source>
</evidence>
<feature type="domain" description="EGF-like" evidence="6">
    <location>
        <begin position="1108"/>
        <end position="1138"/>
    </location>
</feature>
<dbReference type="Pfam" id="PF13948">
    <property type="entry name" value="DUF4215"/>
    <property type="match status" value="1"/>
</dbReference>
<feature type="transmembrane region" description="Helical" evidence="4">
    <location>
        <begin position="2282"/>
        <end position="2302"/>
    </location>
</feature>
<feature type="signal peptide" evidence="5">
    <location>
        <begin position="1"/>
        <end position="18"/>
    </location>
</feature>
<keyword evidence="4" id="KW-0472">Membrane</keyword>
<dbReference type="InterPro" id="IPR011936">
    <property type="entry name" value="Myxo_disulph_rpt"/>
</dbReference>
<feature type="domain" description="EGF-like" evidence="6">
    <location>
        <begin position="1385"/>
        <end position="1415"/>
    </location>
</feature>
<feature type="domain" description="EGF-like" evidence="6">
    <location>
        <begin position="1576"/>
        <end position="1616"/>
    </location>
</feature>
<feature type="domain" description="EGF-like" evidence="6">
    <location>
        <begin position="1679"/>
        <end position="1711"/>
    </location>
</feature>
<dbReference type="SMART" id="SM00261">
    <property type="entry name" value="FU"/>
    <property type="match status" value="18"/>
</dbReference>
<accession>A0A8S1TVX3</accession>
<name>A0A8S1TVX3_PAROT</name>